<sequence>MDILKRDLAPISDAAWKEIDEMARETLAANLSGRKFLDVSGPHGIGYTSVDLGRLSLSKDQKKDEVRYGVYMVQPLVESRIGFSLKTWELDNIERGALDIDLTPVVTAAKKMAAFEETAIFKGFKPGMITGIQDAVDSEKIPLKLENAAIVDAVSEAKTRLLAEGVRGASNLIVNSELWKFMGRPTPGGSLKTLVEKQIEGKVIYSGFVDTALLASDRGGDFELTLGQDLSIGYHHHDSEEVHLFFSESFSFRVITPEALVCFSM</sequence>
<dbReference type="NCBIfam" id="NF041155">
    <property type="entry name" value="encap_f1"/>
    <property type="match status" value="1"/>
</dbReference>
<dbReference type="OrthoDB" id="2922at2"/>
<gene>
    <name evidence="4" type="ordered locus">Spirs_3879</name>
</gene>
<evidence type="ECO:0000313" key="5">
    <source>
        <dbReference type="Proteomes" id="UP000002318"/>
    </source>
</evidence>
<dbReference type="Gene3D" id="3.30.2320.10">
    <property type="entry name" value="hypothetical protein PF0899 domain"/>
    <property type="match status" value="1"/>
</dbReference>
<dbReference type="STRING" id="573413.Spirs_3879"/>
<keyword evidence="5" id="KW-1185">Reference proteome</keyword>
<dbReference type="HOGENOM" id="CLU_089875_1_0_12"/>
<reference evidence="4 5" key="1">
    <citation type="journal article" date="2010" name="Stand. Genomic Sci.">
        <title>Complete genome sequence of Spirochaeta smaragdinae type strain (SEBR 4228).</title>
        <authorList>
            <person name="Mavromatis K."/>
            <person name="Yasawong M."/>
            <person name="Chertkov O."/>
            <person name="Lapidus A."/>
            <person name="Lucas S."/>
            <person name="Nolan M."/>
            <person name="Del Rio T.G."/>
            <person name="Tice H."/>
            <person name="Cheng J.F."/>
            <person name="Pitluck S."/>
            <person name="Liolios K."/>
            <person name="Ivanova N."/>
            <person name="Tapia R."/>
            <person name="Han C."/>
            <person name="Bruce D."/>
            <person name="Goodwin L."/>
            <person name="Pati A."/>
            <person name="Chen A."/>
            <person name="Palaniappan K."/>
            <person name="Land M."/>
            <person name="Hauser L."/>
            <person name="Chang Y.J."/>
            <person name="Jeffries C.D."/>
            <person name="Detter J.C."/>
            <person name="Rohde M."/>
            <person name="Brambilla E."/>
            <person name="Spring S."/>
            <person name="Goker M."/>
            <person name="Sikorski J."/>
            <person name="Woyke T."/>
            <person name="Bristow J."/>
            <person name="Eisen J.A."/>
            <person name="Markowitz V."/>
            <person name="Hugenholtz P."/>
            <person name="Klenk H.P."/>
            <person name="Kyrpides N.C."/>
        </authorList>
    </citation>
    <scope>NUCLEOTIDE SEQUENCE [LARGE SCALE GENOMIC DNA]</scope>
    <source>
        <strain evidence="5">DSM 11293 / JCM 15392 / SEBR 4228</strain>
    </source>
</reference>
<evidence type="ECO:0000313" key="4">
    <source>
        <dbReference type="EMBL" id="ADK82964.1"/>
    </source>
</evidence>
<protein>
    <submittedName>
        <fullName evidence="4">Linocin_M18 bacteriocin protein</fullName>
    </submittedName>
</protein>
<dbReference type="KEGG" id="ssm:Spirs_3879"/>
<organism evidence="4 5">
    <name type="scientific">Sediminispirochaeta smaragdinae (strain DSM 11293 / JCM 15392 / SEBR 4228)</name>
    <name type="common">Spirochaeta smaragdinae</name>
    <dbReference type="NCBI Taxonomy" id="573413"/>
    <lineage>
        <taxon>Bacteria</taxon>
        <taxon>Pseudomonadati</taxon>
        <taxon>Spirochaetota</taxon>
        <taxon>Spirochaetia</taxon>
        <taxon>Spirochaetales</taxon>
        <taxon>Spirochaetaceae</taxon>
        <taxon>Sediminispirochaeta</taxon>
    </lineage>
</organism>
<dbReference type="GO" id="GO:0140737">
    <property type="term" value="C:encapsulin nanocompartment"/>
    <property type="evidence" value="ECO:0007669"/>
    <property type="project" value="UniProtKB-SubCell"/>
</dbReference>
<name>E1R8Z5_SEDSS</name>
<dbReference type="InterPro" id="IPR007544">
    <property type="entry name" value="ENCAP"/>
</dbReference>
<comment type="subcellular location">
    <subcellularLocation>
        <location evidence="1">Encapsulin nanocompartment</location>
    </subcellularLocation>
</comment>
<dbReference type="PIRSF" id="PIRSF019254">
    <property type="entry name" value="CFP29"/>
    <property type="match status" value="1"/>
</dbReference>
<dbReference type="Proteomes" id="UP000002318">
    <property type="component" value="Chromosome"/>
</dbReference>
<comment type="similarity">
    <text evidence="2">Belongs to the encapsulin family. Family 1 subfamily.</text>
</comment>
<dbReference type="EMBL" id="CP002116">
    <property type="protein sequence ID" value="ADK82964.1"/>
    <property type="molecule type" value="Genomic_DNA"/>
</dbReference>
<dbReference type="AlphaFoldDB" id="E1R8Z5"/>
<dbReference type="eggNOG" id="COG1659">
    <property type="taxonomic scope" value="Bacteria"/>
</dbReference>
<dbReference type="PANTHER" id="PTHR37165:SF1">
    <property type="entry name" value="TYPE 1 ENCAPSULIN SHELL PROTEIN"/>
    <property type="match status" value="1"/>
</dbReference>
<dbReference type="InterPro" id="IPR051429">
    <property type="entry name" value="Encapsulin_nc"/>
</dbReference>
<dbReference type="RefSeq" id="WP_013256423.1">
    <property type="nucleotide sequence ID" value="NC_014364.1"/>
</dbReference>
<keyword evidence="3" id="KW-1284">Encapsulin nanocompartment</keyword>
<evidence type="ECO:0000256" key="2">
    <source>
        <dbReference type="ARBA" id="ARBA00033743"/>
    </source>
</evidence>
<dbReference type="PANTHER" id="PTHR37165">
    <property type="entry name" value="PEPTIDASE U56 FAMILY"/>
    <property type="match status" value="1"/>
</dbReference>
<proteinExistence type="inferred from homology"/>
<evidence type="ECO:0000256" key="3">
    <source>
        <dbReference type="ARBA" id="ARBA00033787"/>
    </source>
</evidence>
<dbReference type="Gene3D" id="3.30.2400.30">
    <property type="match status" value="1"/>
</dbReference>
<dbReference type="Pfam" id="PF04454">
    <property type="entry name" value="Linocin_M18"/>
    <property type="match status" value="1"/>
</dbReference>
<accession>E1R8Z5</accession>
<evidence type="ECO:0000256" key="1">
    <source>
        <dbReference type="ARBA" id="ARBA00033738"/>
    </source>
</evidence>
<dbReference type="MEROPS" id="U56.001"/>